<dbReference type="GO" id="GO:0004623">
    <property type="term" value="F:phospholipase A2 activity"/>
    <property type="evidence" value="ECO:0007669"/>
    <property type="project" value="TreeGrafter"/>
</dbReference>
<evidence type="ECO:0000313" key="7">
    <source>
        <dbReference type="EMBL" id="KAK1345235.1"/>
    </source>
</evidence>
<reference evidence="7" key="1">
    <citation type="submission" date="2023-06" db="EMBL/GenBank/DDBJ databases">
        <title>Reference genome for the Northern bat (Eptesicus nilssonii), a most northern bat species.</title>
        <authorList>
            <person name="Laine V.N."/>
            <person name="Pulliainen A.T."/>
            <person name="Lilley T.M."/>
        </authorList>
    </citation>
    <scope>NUCLEOTIDE SEQUENCE</scope>
    <source>
        <strain evidence="7">BLF_Eptnil</strain>
        <tissue evidence="7">Kidney</tissue>
    </source>
</reference>
<dbReference type="PANTHER" id="PTHR13943">
    <property type="entry name" value="HRAS-LIKE SUPPRESSOR - RELATED"/>
    <property type="match status" value="1"/>
</dbReference>
<name>A0AA40I8Z1_CNENI</name>
<proteinExistence type="inferred from homology"/>
<keyword evidence="8" id="KW-1185">Reference proteome</keyword>
<sequence>MGGGLGPLETPTSERRQERRWSPPTAQSQGDGTEHGRRRQTRRWQRAAVEVLRAPMGPDKSGPAVGWWSRWMMERRQATAGCQVGLRSWGRKLGPDLRRPPQRTPTVHEFVHQVSSLPKASGAAEAFERPCAGADSRPGPPLWPLIAGDLAGCPPVHPGLPKAFGAVEAFERPCAGADSRPGPPLWPLIAGDLAGCPPEHPGLPKAFGAAEAFERPCAGADSRPGPPLWPLIAGDLAGCPPVPQAFRKPPAQPWLSVLLAQSATPATLSPAPCASCWPNRGRSGVMAEPKPGDLIEIFRPFYNPWALYVGDGYVVRLGPPGEIAGAGAAAASLTSALTDKARVKKELLSVVAGTDTYRVNNKHDEKYFPLHPSKIELVGQEMPCKLTSENCEHFVNELRYSLPQQPDEKMKHKKDPGLRSGRSGEAKPRDFSAVEKPASSVFSLQSSVVVFSLQSSLRTRICSPSFSILASASEGGLYVLNKQPWESCGTVGSHPSSAHQPGPTLTHAETRARERAGKTEPERKGRLTAWLAFSGGKEIKAPDCAEPQLRLH</sequence>
<comment type="similarity">
    <text evidence="1">Belongs to the H-rev107 family.</text>
</comment>
<feature type="domain" description="LRAT" evidence="6">
    <location>
        <begin position="294"/>
        <end position="407"/>
    </location>
</feature>
<dbReference type="Pfam" id="PF04970">
    <property type="entry name" value="LRAT"/>
    <property type="match status" value="1"/>
</dbReference>
<dbReference type="GO" id="GO:0070292">
    <property type="term" value="P:N-acylphosphatidylethanolamine metabolic process"/>
    <property type="evidence" value="ECO:0007669"/>
    <property type="project" value="TreeGrafter"/>
</dbReference>
<dbReference type="GO" id="GO:0005737">
    <property type="term" value="C:cytoplasm"/>
    <property type="evidence" value="ECO:0007669"/>
    <property type="project" value="TreeGrafter"/>
</dbReference>
<feature type="compositionally biased region" description="Basic and acidic residues" evidence="5">
    <location>
        <begin position="508"/>
        <end position="524"/>
    </location>
</feature>
<gene>
    <name evidence="7" type="ORF">QTO34_013945</name>
</gene>
<dbReference type="Gene3D" id="3.90.1720.10">
    <property type="entry name" value="endopeptidase domain like (from Nostoc punctiforme)"/>
    <property type="match status" value="1"/>
</dbReference>
<dbReference type="GO" id="GO:0008970">
    <property type="term" value="F:phospholipase A1 activity"/>
    <property type="evidence" value="ECO:0007669"/>
    <property type="project" value="TreeGrafter"/>
</dbReference>
<feature type="region of interest" description="Disordered" evidence="5">
    <location>
        <begin position="402"/>
        <end position="432"/>
    </location>
</feature>
<keyword evidence="3" id="KW-0378">Hydrolase</keyword>
<keyword evidence="4" id="KW-0443">Lipid metabolism</keyword>
<feature type="compositionally biased region" description="Basic and acidic residues" evidence="5">
    <location>
        <begin position="422"/>
        <end position="432"/>
    </location>
</feature>
<feature type="compositionally biased region" description="Basic and acidic residues" evidence="5">
    <location>
        <begin position="12"/>
        <end position="21"/>
    </location>
</feature>
<feature type="region of interest" description="Disordered" evidence="5">
    <location>
        <begin position="1"/>
        <end position="43"/>
    </location>
</feature>
<dbReference type="PANTHER" id="PTHR13943:SF31">
    <property type="entry name" value="PHOSPHOLIPASE A AND ACYLTRANSFERASE 3"/>
    <property type="match status" value="1"/>
</dbReference>
<accession>A0AA40I8Z1</accession>
<dbReference type="EMBL" id="JAULJE010000003">
    <property type="protein sequence ID" value="KAK1345235.1"/>
    <property type="molecule type" value="Genomic_DNA"/>
</dbReference>
<feature type="region of interest" description="Disordered" evidence="5">
    <location>
        <begin position="490"/>
        <end position="524"/>
    </location>
</feature>
<evidence type="ECO:0000256" key="3">
    <source>
        <dbReference type="ARBA" id="ARBA00022801"/>
    </source>
</evidence>
<evidence type="ECO:0000259" key="6">
    <source>
        <dbReference type="PROSITE" id="PS51934"/>
    </source>
</evidence>
<dbReference type="InterPro" id="IPR007053">
    <property type="entry name" value="LRAT_dom"/>
</dbReference>
<evidence type="ECO:0000313" key="8">
    <source>
        <dbReference type="Proteomes" id="UP001177744"/>
    </source>
</evidence>
<evidence type="ECO:0000256" key="1">
    <source>
        <dbReference type="ARBA" id="ARBA00007824"/>
    </source>
</evidence>
<dbReference type="PROSITE" id="PS51934">
    <property type="entry name" value="LRAT"/>
    <property type="match status" value="1"/>
</dbReference>
<dbReference type="GO" id="GO:0016410">
    <property type="term" value="F:N-acyltransferase activity"/>
    <property type="evidence" value="ECO:0007669"/>
    <property type="project" value="TreeGrafter"/>
</dbReference>
<dbReference type="AlphaFoldDB" id="A0AA40I8Z1"/>
<dbReference type="Proteomes" id="UP001177744">
    <property type="component" value="Unassembled WGS sequence"/>
</dbReference>
<protein>
    <recommendedName>
        <fullName evidence="6">LRAT domain-containing protein</fullName>
    </recommendedName>
</protein>
<evidence type="ECO:0000256" key="5">
    <source>
        <dbReference type="SAM" id="MobiDB-lite"/>
    </source>
</evidence>
<evidence type="ECO:0000256" key="4">
    <source>
        <dbReference type="ARBA" id="ARBA00023098"/>
    </source>
</evidence>
<evidence type="ECO:0000256" key="2">
    <source>
        <dbReference type="ARBA" id="ARBA00022679"/>
    </source>
</evidence>
<comment type="caution">
    <text evidence="7">The sequence shown here is derived from an EMBL/GenBank/DDBJ whole genome shotgun (WGS) entry which is preliminary data.</text>
</comment>
<organism evidence="7 8">
    <name type="scientific">Cnephaeus nilssonii</name>
    <name type="common">Northern bat</name>
    <name type="synonym">Eptesicus nilssonii</name>
    <dbReference type="NCBI Taxonomy" id="3371016"/>
    <lineage>
        <taxon>Eukaryota</taxon>
        <taxon>Metazoa</taxon>
        <taxon>Chordata</taxon>
        <taxon>Craniata</taxon>
        <taxon>Vertebrata</taxon>
        <taxon>Euteleostomi</taxon>
        <taxon>Mammalia</taxon>
        <taxon>Eutheria</taxon>
        <taxon>Laurasiatheria</taxon>
        <taxon>Chiroptera</taxon>
        <taxon>Yangochiroptera</taxon>
        <taxon>Vespertilionidae</taxon>
        <taxon>Cnephaeus</taxon>
    </lineage>
</organism>
<keyword evidence="2" id="KW-0808">Transferase</keyword>
<dbReference type="InterPro" id="IPR051496">
    <property type="entry name" value="H-rev107_PLA/AT"/>
</dbReference>